<dbReference type="AlphaFoldDB" id="A0A1X7DG37"/>
<protein>
    <submittedName>
        <fullName evidence="2">Uncharacterized protein</fullName>
    </submittedName>
</protein>
<evidence type="ECO:0000313" key="3">
    <source>
        <dbReference type="Proteomes" id="UP000192929"/>
    </source>
</evidence>
<keyword evidence="3" id="KW-1185">Reference proteome</keyword>
<sequence length="30" mass="3343">MTSCSRPVRTDLNRHDGVGVNRTANPSWNT</sequence>
<accession>A0A1X7DG37</accession>
<feature type="region of interest" description="Disordered" evidence="1">
    <location>
        <begin position="1"/>
        <end position="30"/>
    </location>
</feature>
<proteinExistence type="predicted"/>
<dbReference type="Proteomes" id="UP000192929">
    <property type="component" value="Unassembled WGS sequence"/>
</dbReference>
<feature type="compositionally biased region" description="Basic and acidic residues" evidence="1">
    <location>
        <begin position="8"/>
        <end position="17"/>
    </location>
</feature>
<dbReference type="EMBL" id="FXAC01000011">
    <property type="protein sequence ID" value="SMF15031.1"/>
    <property type="molecule type" value="Genomic_DNA"/>
</dbReference>
<gene>
    <name evidence="2" type="ORF">SAMN06296028_111104</name>
</gene>
<evidence type="ECO:0000313" key="2">
    <source>
        <dbReference type="EMBL" id="SMF15031.1"/>
    </source>
</evidence>
<name>A0A1X7DG37_9MICC</name>
<reference evidence="3" key="1">
    <citation type="submission" date="2017-04" db="EMBL/GenBank/DDBJ databases">
        <authorList>
            <person name="Varghese N."/>
            <person name="Submissions S."/>
        </authorList>
    </citation>
    <scope>NUCLEOTIDE SEQUENCE [LARGE SCALE GENOMIC DNA]</scope>
    <source>
        <strain evidence="3">NIO-1021</strain>
    </source>
</reference>
<organism evidence="2 3">
    <name type="scientific">Kocuria marina subsp. indica</name>
    <dbReference type="NCBI Taxonomy" id="1049583"/>
    <lineage>
        <taxon>Bacteria</taxon>
        <taxon>Bacillati</taxon>
        <taxon>Actinomycetota</taxon>
        <taxon>Actinomycetes</taxon>
        <taxon>Micrococcales</taxon>
        <taxon>Micrococcaceae</taxon>
        <taxon>Kocuria</taxon>
    </lineage>
</organism>
<evidence type="ECO:0000256" key="1">
    <source>
        <dbReference type="SAM" id="MobiDB-lite"/>
    </source>
</evidence>